<comment type="caution">
    <text evidence="1">The sequence shown here is derived from an EMBL/GenBank/DDBJ whole genome shotgun (WGS) entry which is preliminary data.</text>
</comment>
<organism evidence="1 2">
    <name type="scientific">Aliidiomarina sanyensis</name>
    <dbReference type="NCBI Taxonomy" id="1249555"/>
    <lineage>
        <taxon>Bacteria</taxon>
        <taxon>Pseudomonadati</taxon>
        <taxon>Pseudomonadota</taxon>
        <taxon>Gammaproteobacteria</taxon>
        <taxon>Alteromonadales</taxon>
        <taxon>Idiomarinaceae</taxon>
        <taxon>Aliidiomarina</taxon>
    </lineage>
</organism>
<evidence type="ECO:0000313" key="1">
    <source>
        <dbReference type="EMBL" id="RUO35231.1"/>
    </source>
</evidence>
<evidence type="ECO:0000313" key="2">
    <source>
        <dbReference type="Proteomes" id="UP000288405"/>
    </source>
</evidence>
<name>A0A432WNA5_9GAMM</name>
<dbReference type="InterPro" id="IPR027020">
    <property type="entry name" value="YnjB"/>
</dbReference>
<protein>
    <submittedName>
        <fullName evidence="1">ABC transporter substrate-binding protein</fullName>
    </submittedName>
</protein>
<reference evidence="1 2" key="1">
    <citation type="journal article" date="2011" name="Front. Microbiol.">
        <title>Genomic signatures of strain selection and enhancement in Bacillus atrophaeus var. globigii, a historical biowarfare simulant.</title>
        <authorList>
            <person name="Gibbons H.S."/>
            <person name="Broomall S.M."/>
            <person name="McNew L.A."/>
            <person name="Daligault H."/>
            <person name="Chapman C."/>
            <person name="Bruce D."/>
            <person name="Karavis M."/>
            <person name="Krepps M."/>
            <person name="McGregor P.A."/>
            <person name="Hong C."/>
            <person name="Park K.H."/>
            <person name="Akmal A."/>
            <person name="Feldman A."/>
            <person name="Lin J.S."/>
            <person name="Chang W.E."/>
            <person name="Higgs B.W."/>
            <person name="Demirev P."/>
            <person name="Lindquist J."/>
            <person name="Liem A."/>
            <person name="Fochler E."/>
            <person name="Read T.D."/>
            <person name="Tapia R."/>
            <person name="Johnson S."/>
            <person name="Bishop-Lilly K.A."/>
            <person name="Detter C."/>
            <person name="Han C."/>
            <person name="Sozhamannan S."/>
            <person name="Rosenzweig C.N."/>
            <person name="Skowronski E.W."/>
        </authorList>
    </citation>
    <scope>NUCLEOTIDE SEQUENCE [LARGE SCALE GENOMIC DNA]</scope>
    <source>
        <strain evidence="1 2">GYP-17</strain>
    </source>
</reference>
<dbReference type="Pfam" id="PF13416">
    <property type="entry name" value="SBP_bac_8"/>
    <property type="match status" value="1"/>
</dbReference>
<dbReference type="NCBIfam" id="NF008633">
    <property type="entry name" value="PRK11622.1"/>
    <property type="match status" value="1"/>
</dbReference>
<proteinExistence type="predicted"/>
<dbReference type="PANTHER" id="PTHR42779:SF1">
    <property type="entry name" value="PROTEIN YNJB"/>
    <property type="match status" value="1"/>
</dbReference>
<dbReference type="EMBL" id="PIPM01000003">
    <property type="protein sequence ID" value="RUO35231.1"/>
    <property type="molecule type" value="Genomic_DNA"/>
</dbReference>
<dbReference type="PANTHER" id="PTHR42779">
    <property type="entry name" value="PROTEIN YNJB"/>
    <property type="match status" value="1"/>
</dbReference>
<accession>A0A432WNA5</accession>
<dbReference type="InterPro" id="IPR006059">
    <property type="entry name" value="SBP"/>
</dbReference>
<gene>
    <name evidence="1" type="ORF">CWE11_04130</name>
</gene>
<dbReference type="AlphaFoldDB" id="A0A432WNA5"/>
<dbReference type="Gene3D" id="3.40.190.10">
    <property type="entry name" value="Periplasmic binding protein-like II"/>
    <property type="match status" value="2"/>
</dbReference>
<dbReference type="SUPFAM" id="SSF53850">
    <property type="entry name" value="Periplasmic binding protein-like II"/>
    <property type="match status" value="1"/>
</dbReference>
<keyword evidence="2" id="KW-1185">Reference proteome</keyword>
<dbReference type="PIRSF" id="PIRSF029172">
    <property type="entry name" value="UCP029172_ABC_sbc_YnjB"/>
    <property type="match status" value="1"/>
</dbReference>
<dbReference type="Proteomes" id="UP000288405">
    <property type="component" value="Unassembled WGS sequence"/>
</dbReference>
<sequence length="421" mass="47112">MKQINMLRVNGVKHENQRSCCSSSNVFIAGAAEGKRMFKAGRVPLIVTLWLVCVALSQGEELITDDWQVTLQEARGQTVYFHGWGGSTEANRYLRWAAQEIQQQYGVRLQHVRLGDVSESVALVRQEMVNNQARSAVDLIWVNGKNFHALKDVGALLGELSARVPNAALLDPEQPFTEDFGVPTDDYELPWGMAQFHLWIKNEELQEDGAVTPRSLLEYAQRNPGRITYPKPPEFHGTTFLKQLLLALSGDDPRLQAPITDEARSELFELLFTYLDTLHPYAWRQGQAFPNSAAEQQRLMLDGRLSMAPNFNPAALTGLQARGQVSNHVRQTSFGATAITNHHFLAIPKASVNQAGALVVLNFLLSEDAQRQKADPQIWGDPPVIKFSESKDVVGMPFPPAPEPHVTWHDALESAWRARYE</sequence>